<dbReference type="InterPro" id="IPR000209">
    <property type="entry name" value="Peptidase_S8/S53_dom"/>
</dbReference>
<dbReference type="SUPFAM" id="SSF54897">
    <property type="entry name" value="Protease propeptides/inhibitors"/>
    <property type="match status" value="1"/>
</dbReference>
<proteinExistence type="inferred from homology"/>
<feature type="active site" description="Charge relay system" evidence="6">
    <location>
        <position position="166"/>
    </location>
</feature>
<evidence type="ECO:0000313" key="10">
    <source>
        <dbReference type="EMBL" id="KAF2729549.1"/>
    </source>
</evidence>
<dbReference type="Gene3D" id="3.40.50.200">
    <property type="entry name" value="Peptidase S8/S53 domain"/>
    <property type="match status" value="1"/>
</dbReference>
<evidence type="ECO:0000256" key="7">
    <source>
        <dbReference type="SAM" id="SignalP"/>
    </source>
</evidence>
<dbReference type="InterPro" id="IPR022398">
    <property type="entry name" value="Peptidase_S8_His-AS"/>
</dbReference>
<dbReference type="Pfam" id="PF00082">
    <property type="entry name" value="Peptidase_S8"/>
    <property type="match status" value="1"/>
</dbReference>
<dbReference type="PROSITE" id="PS00137">
    <property type="entry name" value="SUBTILASE_HIS"/>
    <property type="match status" value="1"/>
</dbReference>
<dbReference type="Gene3D" id="3.30.70.80">
    <property type="entry name" value="Peptidase S8 propeptide/proteinase inhibitor I9"/>
    <property type="match status" value="1"/>
</dbReference>
<keyword evidence="5 6" id="KW-0720">Serine protease</keyword>
<dbReference type="InterPro" id="IPR034193">
    <property type="entry name" value="PCSK9_ProteinaseK-like"/>
</dbReference>
<dbReference type="InterPro" id="IPR036852">
    <property type="entry name" value="Peptidase_S8/S53_dom_sf"/>
</dbReference>
<dbReference type="GO" id="GO:0005576">
    <property type="term" value="C:extracellular region"/>
    <property type="evidence" value="ECO:0007669"/>
    <property type="project" value="UniProtKB-ARBA"/>
</dbReference>
<organism evidence="10 11">
    <name type="scientific">Polyplosphaeria fusca</name>
    <dbReference type="NCBI Taxonomy" id="682080"/>
    <lineage>
        <taxon>Eukaryota</taxon>
        <taxon>Fungi</taxon>
        <taxon>Dikarya</taxon>
        <taxon>Ascomycota</taxon>
        <taxon>Pezizomycotina</taxon>
        <taxon>Dothideomycetes</taxon>
        <taxon>Pleosporomycetidae</taxon>
        <taxon>Pleosporales</taxon>
        <taxon>Tetraplosphaeriaceae</taxon>
        <taxon>Polyplosphaeria</taxon>
    </lineage>
</organism>
<feature type="signal peptide" evidence="7">
    <location>
        <begin position="1"/>
        <end position="20"/>
    </location>
</feature>
<keyword evidence="4 6" id="KW-0378">Hydrolase</keyword>
<keyword evidence="2 6" id="KW-0645">Protease</keyword>
<evidence type="ECO:0000256" key="4">
    <source>
        <dbReference type="ARBA" id="ARBA00022801"/>
    </source>
</evidence>
<dbReference type="GO" id="GO:0006508">
    <property type="term" value="P:proteolysis"/>
    <property type="evidence" value="ECO:0007669"/>
    <property type="project" value="UniProtKB-KW"/>
</dbReference>
<comment type="caution">
    <text evidence="10">The sequence shown here is derived from an EMBL/GenBank/DDBJ whole genome shotgun (WGS) entry which is preliminary data.</text>
</comment>
<feature type="domain" description="Inhibitor I9" evidence="9">
    <location>
        <begin position="36"/>
        <end position="118"/>
    </location>
</feature>
<dbReference type="PANTHER" id="PTHR43806">
    <property type="entry name" value="PEPTIDASE S8"/>
    <property type="match status" value="1"/>
</dbReference>
<dbReference type="OrthoDB" id="206201at2759"/>
<name>A0A9P4QN39_9PLEO</name>
<gene>
    <name evidence="10" type="ORF">EJ04DRAFT_515857</name>
</gene>
<dbReference type="FunFam" id="3.40.50.200:FF:000014">
    <property type="entry name" value="Proteinase K"/>
    <property type="match status" value="1"/>
</dbReference>
<dbReference type="AlphaFoldDB" id="A0A9P4QN39"/>
<feature type="active site" description="Charge relay system" evidence="6">
    <location>
        <position position="356"/>
    </location>
</feature>
<dbReference type="PROSITE" id="PS00138">
    <property type="entry name" value="SUBTILASE_SER"/>
    <property type="match status" value="1"/>
</dbReference>
<dbReference type="InterPro" id="IPR023828">
    <property type="entry name" value="Peptidase_S8_Ser-AS"/>
</dbReference>
<dbReference type="InterPro" id="IPR015500">
    <property type="entry name" value="Peptidase_S8_subtilisin-rel"/>
</dbReference>
<reference evidence="10" key="1">
    <citation type="journal article" date="2020" name="Stud. Mycol.">
        <title>101 Dothideomycetes genomes: a test case for predicting lifestyles and emergence of pathogens.</title>
        <authorList>
            <person name="Haridas S."/>
            <person name="Albert R."/>
            <person name="Binder M."/>
            <person name="Bloem J."/>
            <person name="Labutti K."/>
            <person name="Salamov A."/>
            <person name="Andreopoulos B."/>
            <person name="Baker S."/>
            <person name="Barry K."/>
            <person name="Bills G."/>
            <person name="Bluhm B."/>
            <person name="Cannon C."/>
            <person name="Castanera R."/>
            <person name="Culley D."/>
            <person name="Daum C."/>
            <person name="Ezra D."/>
            <person name="Gonzalez J."/>
            <person name="Henrissat B."/>
            <person name="Kuo A."/>
            <person name="Liang C."/>
            <person name="Lipzen A."/>
            <person name="Lutzoni F."/>
            <person name="Magnuson J."/>
            <person name="Mondo S."/>
            <person name="Nolan M."/>
            <person name="Ohm R."/>
            <person name="Pangilinan J."/>
            <person name="Park H.-J."/>
            <person name="Ramirez L."/>
            <person name="Alfaro M."/>
            <person name="Sun H."/>
            <person name="Tritt A."/>
            <person name="Yoshinaga Y."/>
            <person name="Zwiers L.-H."/>
            <person name="Turgeon B."/>
            <person name="Goodwin S."/>
            <person name="Spatafora J."/>
            <person name="Crous P."/>
            <person name="Grigoriev I."/>
        </authorList>
    </citation>
    <scope>NUCLEOTIDE SEQUENCE</scope>
    <source>
        <strain evidence="10">CBS 125425</strain>
    </source>
</reference>
<keyword evidence="3 7" id="KW-0732">Signal</keyword>
<dbReference type="PROSITE" id="PS51892">
    <property type="entry name" value="SUBTILASE"/>
    <property type="match status" value="1"/>
</dbReference>
<feature type="active site" description="Charge relay system" evidence="6">
    <location>
        <position position="197"/>
    </location>
</feature>
<dbReference type="Pfam" id="PF05922">
    <property type="entry name" value="Inhibitor_I9"/>
    <property type="match status" value="1"/>
</dbReference>
<dbReference type="InterPro" id="IPR010259">
    <property type="entry name" value="S8pro/Inhibitor_I9"/>
</dbReference>
<dbReference type="InterPro" id="IPR050131">
    <property type="entry name" value="Peptidase_S8_subtilisin-like"/>
</dbReference>
<dbReference type="CDD" id="cd04077">
    <property type="entry name" value="Peptidases_S8_PCSK9_ProteinaseK_like"/>
    <property type="match status" value="1"/>
</dbReference>
<accession>A0A9P4QN39</accession>
<evidence type="ECO:0000256" key="1">
    <source>
        <dbReference type="ARBA" id="ARBA00011073"/>
    </source>
</evidence>
<dbReference type="GO" id="GO:0004252">
    <property type="term" value="F:serine-type endopeptidase activity"/>
    <property type="evidence" value="ECO:0007669"/>
    <property type="project" value="UniProtKB-UniRule"/>
</dbReference>
<sequence>MQFFTRVIALAAAVPFLAQATPVKRAPAIGDAVPGKYIVQLKSGMSGISVAAHHAKLVKIHAANIHRRSLEEEGAGVEHEYNMGKFVGYSGGFDAATIEELKAMPEVVNIEEDSIMTTLELDARDMTTQSAVDNWGLGSISSRKRGATDYIYDNTAGDGSFNYIVDTGVRASHKEFGGRASIAYNAVNTKDQDTAGHGTHVAGIIGGSTYGVAKKTTILSVKVFEGNSGTTATVIKGFEWAVNDIVAKSRQTKAVINMSLGGAGSTTWDAAVTEAWEQGVLAVVASGNENVDASTRSPARSPEAITVGNVQSNDARYAGSQGSNYGSGVDIFAAGTGIVSSWYTSDSATQSLSGTSMASPHVAGLVSYIRGLEGAMSAEDVTARVLALATTGRVTDRRGSADRLAYNGNGR</sequence>
<dbReference type="Proteomes" id="UP000799444">
    <property type="component" value="Unassembled WGS sequence"/>
</dbReference>
<evidence type="ECO:0000256" key="5">
    <source>
        <dbReference type="ARBA" id="ARBA00022825"/>
    </source>
</evidence>
<evidence type="ECO:0000259" key="9">
    <source>
        <dbReference type="Pfam" id="PF05922"/>
    </source>
</evidence>
<comment type="similarity">
    <text evidence="1 6">Belongs to the peptidase S8 family.</text>
</comment>
<protein>
    <submittedName>
        <fullName evidence="10">Subtilisin-like protease-like protein</fullName>
    </submittedName>
</protein>
<feature type="domain" description="Peptidase S8/S53" evidence="8">
    <location>
        <begin position="164"/>
        <end position="391"/>
    </location>
</feature>
<evidence type="ECO:0000256" key="6">
    <source>
        <dbReference type="PROSITE-ProRule" id="PRU01240"/>
    </source>
</evidence>
<evidence type="ECO:0000313" key="11">
    <source>
        <dbReference type="Proteomes" id="UP000799444"/>
    </source>
</evidence>
<dbReference type="SUPFAM" id="SSF52743">
    <property type="entry name" value="Subtilisin-like"/>
    <property type="match status" value="1"/>
</dbReference>
<feature type="chain" id="PRO_5040300052" evidence="7">
    <location>
        <begin position="21"/>
        <end position="411"/>
    </location>
</feature>
<keyword evidence="11" id="KW-1185">Reference proteome</keyword>
<dbReference type="EMBL" id="ML996242">
    <property type="protein sequence ID" value="KAF2729549.1"/>
    <property type="molecule type" value="Genomic_DNA"/>
</dbReference>
<dbReference type="PANTHER" id="PTHR43806:SF58">
    <property type="entry name" value="ALKALINE PROTEASE 1-RELATED"/>
    <property type="match status" value="1"/>
</dbReference>
<evidence type="ECO:0000256" key="3">
    <source>
        <dbReference type="ARBA" id="ARBA00022729"/>
    </source>
</evidence>
<dbReference type="InterPro" id="IPR037045">
    <property type="entry name" value="S8pro/Inhibitor_I9_sf"/>
</dbReference>
<evidence type="ECO:0000259" key="8">
    <source>
        <dbReference type="Pfam" id="PF00082"/>
    </source>
</evidence>
<evidence type="ECO:0000256" key="2">
    <source>
        <dbReference type="ARBA" id="ARBA00022670"/>
    </source>
</evidence>
<dbReference type="PRINTS" id="PR00723">
    <property type="entry name" value="SUBTILISIN"/>
</dbReference>